<organism evidence="1 2">
    <name type="scientific">Fistulina hepatica ATCC 64428</name>
    <dbReference type="NCBI Taxonomy" id="1128425"/>
    <lineage>
        <taxon>Eukaryota</taxon>
        <taxon>Fungi</taxon>
        <taxon>Dikarya</taxon>
        <taxon>Basidiomycota</taxon>
        <taxon>Agaricomycotina</taxon>
        <taxon>Agaricomycetes</taxon>
        <taxon>Agaricomycetidae</taxon>
        <taxon>Agaricales</taxon>
        <taxon>Fistulinaceae</taxon>
        <taxon>Fistulina</taxon>
    </lineage>
</organism>
<reference evidence="1 2" key="1">
    <citation type="journal article" date="2015" name="Fungal Genet. Biol.">
        <title>Evolution of novel wood decay mechanisms in Agaricales revealed by the genome sequences of Fistulina hepatica and Cylindrobasidium torrendii.</title>
        <authorList>
            <person name="Floudas D."/>
            <person name="Held B.W."/>
            <person name="Riley R."/>
            <person name="Nagy L.G."/>
            <person name="Koehler G."/>
            <person name="Ransdell A.S."/>
            <person name="Younus H."/>
            <person name="Chow J."/>
            <person name="Chiniquy J."/>
            <person name="Lipzen A."/>
            <person name="Tritt A."/>
            <person name="Sun H."/>
            <person name="Haridas S."/>
            <person name="LaButti K."/>
            <person name="Ohm R.A."/>
            <person name="Kues U."/>
            <person name="Blanchette R.A."/>
            <person name="Grigoriev I.V."/>
            <person name="Minto R.E."/>
            <person name="Hibbett D.S."/>
        </authorList>
    </citation>
    <scope>NUCLEOTIDE SEQUENCE [LARGE SCALE GENOMIC DNA]</scope>
    <source>
        <strain evidence="1 2">ATCC 64428</strain>
    </source>
</reference>
<accession>A0A0D7ALP1</accession>
<feature type="non-terminal residue" evidence="1">
    <location>
        <position position="1"/>
    </location>
</feature>
<evidence type="ECO:0000313" key="2">
    <source>
        <dbReference type="Proteomes" id="UP000054144"/>
    </source>
</evidence>
<dbReference type="OrthoDB" id="6613063at2759"/>
<dbReference type="Proteomes" id="UP000054144">
    <property type="component" value="Unassembled WGS sequence"/>
</dbReference>
<name>A0A0D7ALP1_9AGAR</name>
<dbReference type="EMBL" id="KN881643">
    <property type="protein sequence ID" value="KIY52507.1"/>
    <property type="molecule type" value="Genomic_DNA"/>
</dbReference>
<proteinExistence type="predicted"/>
<sequence>ILHIADSIQAIGPVWTYWAFVMEHYCGHLGHAINSHRYPYADLDNWVLNAARLSQVQILYG</sequence>
<dbReference type="AlphaFoldDB" id="A0A0D7ALP1"/>
<feature type="non-terminal residue" evidence="1">
    <location>
        <position position="61"/>
    </location>
</feature>
<gene>
    <name evidence="1" type="ORF">FISHEDRAFT_24688</name>
</gene>
<evidence type="ECO:0000313" key="1">
    <source>
        <dbReference type="EMBL" id="KIY52507.1"/>
    </source>
</evidence>
<keyword evidence="2" id="KW-1185">Reference proteome</keyword>
<protein>
    <submittedName>
        <fullName evidence="1">Uncharacterized protein</fullName>
    </submittedName>
</protein>